<reference evidence="9 10" key="1">
    <citation type="submission" date="2019-08" db="EMBL/GenBank/DDBJ databases">
        <title>Genome of Vicingus serpentipes NCIMB 15042.</title>
        <authorList>
            <person name="Bowman J.P."/>
        </authorList>
    </citation>
    <scope>NUCLEOTIDE SEQUENCE [LARGE SCALE GENOMIC DNA]</scope>
    <source>
        <strain evidence="9 10">NCIMB 15042</strain>
    </source>
</reference>
<gene>
    <name evidence="9" type="ORF">FRY74_08215</name>
</gene>
<dbReference type="Proteomes" id="UP000321721">
    <property type="component" value="Unassembled WGS sequence"/>
</dbReference>
<evidence type="ECO:0000256" key="7">
    <source>
        <dbReference type="PIRNR" id="PIRNR016636"/>
    </source>
</evidence>
<evidence type="ECO:0000313" key="10">
    <source>
        <dbReference type="Proteomes" id="UP000321721"/>
    </source>
</evidence>
<feature type="transmembrane region" description="Helical" evidence="8">
    <location>
        <begin position="367"/>
        <end position="387"/>
    </location>
</feature>
<dbReference type="PIRSF" id="PIRSF500217">
    <property type="entry name" value="AlgI"/>
    <property type="match status" value="1"/>
</dbReference>
<dbReference type="AlphaFoldDB" id="A0A5C6RTB7"/>
<proteinExistence type="inferred from homology"/>
<dbReference type="GO" id="GO:0005886">
    <property type="term" value="C:plasma membrane"/>
    <property type="evidence" value="ECO:0007669"/>
    <property type="project" value="UniProtKB-SubCell"/>
</dbReference>
<keyword evidence="10" id="KW-1185">Reference proteome</keyword>
<accession>A0A5C6RTB7</accession>
<keyword evidence="4 8" id="KW-0812">Transmembrane</keyword>
<sequence length="493" mass="58259">MFFNSLHYLVFFPVVVLLYFFTPSKYRWLLLLVASYYFYMVWKPIYILLIILSTLIDYYCSVQMGKIDLKPKRRPYIAVSIFSNLLILVAFKYFNFFNTAAYDLADLLNMEYAVPMFNVILPMGISFYTFQTMSYSIDVYRGDIKPETHFGKFALYVTFFPQLVAGPIERAKDLLSQFHFKYEYNHDRAVSGLRLILWGLFKKIVIADQLSGMVSYVFDNPENANGFSVIFALILFTQQIYCDFSGYSDIAQGSARVLGISLMDNFKFPLYAKSIDDLWRRWHISLVKWFTDYLYIPLGGSRKGVKRKYLNLFIIFAISGLWHGSNWTFILWGLFNGIFVIYSRLSAPFREKIIINFKINKLPKIRYSLQMISSISLFASTWIFFLADSLKESLLLIEKVVFDWDNVLNKIIYNIDGARQSTLYLGKEFESFLLIIIFIILFEMIQWKMSKTSLDNFFIKKVRWQTWSIYLFILFSIMFMSNIEEAPFIYFQF</sequence>
<feature type="transmembrane region" description="Helical" evidence="8">
    <location>
        <begin position="467"/>
        <end position="483"/>
    </location>
</feature>
<evidence type="ECO:0000256" key="8">
    <source>
        <dbReference type="SAM" id="Phobius"/>
    </source>
</evidence>
<dbReference type="OrthoDB" id="9805788at2"/>
<comment type="subcellular location">
    <subcellularLocation>
        <location evidence="1">Cell membrane</location>
        <topology evidence="1">Multi-pass membrane protein</topology>
    </subcellularLocation>
</comment>
<name>A0A5C6RTB7_9FLAO</name>
<dbReference type="InterPro" id="IPR051085">
    <property type="entry name" value="MB_O-acyltransferase"/>
</dbReference>
<dbReference type="InterPro" id="IPR004299">
    <property type="entry name" value="MBOAT_fam"/>
</dbReference>
<evidence type="ECO:0000256" key="5">
    <source>
        <dbReference type="ARBA" id="ARBA00022989"/>
    </source>
</evidence>
<dbReference type="GO" id="GO:0016746">
    <property type="term" value="F:acyltransferase activity"/>
    <property type="evidence" value="ECO:0007669"/>
    <property type="project" value="UniProtKB-KW"/>
</dbReference>
<dbReference type="PANTHER" id="PTHR13285">
    <property type="entry name" value="ACYLTRANSFERASE"/>
    <property type="match status" value="1"/>
</dbReference>
<evidence type="ECO:0000256" key="3">
    <source>
        <dbReference type="ARBA" id="ARBA00022475"/>
    </source>
</evidence>
<evidence type="ECO:0000256" key="6">
    <source>
        <dbReference type="ARBA" id="ARBA00023136"/>
    </source>
</evidence>
<comment type="caution">
    <text evidence="9">The sequence shown here is derived from an EMBL/GenBank/DDBJ whole genome shotgun (WGS) entry which is preliminary data.</text>
</comment>
<dbReference type="GO" id="GO:0042121">
    <property type="term" value="P:alginic acid biosynthetic process"/>
    <property type="evidence" value="ECO:0007669"/>
    <property type="project" value="InterPro"/>
</dbReference>
<feature type="transmembrane region" description="Helical" evidence="8">
    <location>
        <begin position="76"/>
        <end position="94"/>
    </location>
</feature>
<feature type="transmembrane region" description="Helical" evidence="8">
    <location>
        <begin position="309"/>
        <end position="324"/>
    </location>
</feature>
<dbReference type="Pfam" id="PF03062">
    <property type="entry name" value="MBOAT"/>
    <property type="match status" value="1"/>
</dbReference>
<keyword evidence="7" id="KW-0808">Transferase</keyword>
<keyword evidence="6 7" id="KW-0472">Membrane</keyword>
<evidence type="ECO:0000256" key="4">
    <source>
        <dbReference type="ARBA" id="ARBA00022692"/>
    </source>
</evidence>
<keyword evidence="7" id="KW-0012">Acyltransferase</keyword>
<keyword evidence="5 8" id="KW-1133">Transmembrane helix</keyword>
<evidence type="ECO:0000256" key="2">
    <source>
        <dbReference type="ARBA" id="ARBA00010323"/>
    </source>
</evidence>
<feature type="transmembrane region" description="Helical" evidence="8">
    <location>
        <begin position="114"/>
        <end position="131"/>
    </location>
</feature>
<evidence type="ECO:0000313" key="9">
    <source>
        <dbReference type="EMBL" id="TXB65397.1"/>
    </source>
</evidence>
<dbReference type="InterPro" id="IPR024194">
    <property type="entry name" value="Ac/AlaTfrase_AlgI/DltB"/>
</dbReference>
<feature type="transmembrane region" description="Helical" evidence="8">
    <location>
        <begin position="5"/>
        <end position="22"/>
    </location>
</feature>
<evidence type="ECO:0000256" key="1">
    <source>
        <dbReference type="ARBA" id="ARBA00004651"/>
    </source>
</evidence>
<organism evidence="9 10">
    <name type="scientific">Vicingus serpentipes</name>
    <dbReference type="NCBI Taxonomy" id="1926625"/>
    <lineage>
        <taxon>Bacteria</taxon>
        <taxon>Pseudomonadati</taxon>
        <taxon>Bacteroidota</taxon>
        <taxon>Flavobacteriia</taxon>
        <taxon>Flavobacteriales</taxon>
        <taxon>Vicingaceae</taxon>
        <taxon>Vicingus</taxon>
    </lineage>
</organism>
<protein>
    <submittedName>
        <fullName evidence="9">MBOAT family protein</fullName>
    </submittedName>
</protein>
<feature type="transmembrane region" description="Helical" evidence="8">
    <location>
        <begin position="429"/>
        <end position="447"/>
    </location>
</feature>
<feature type="transmembrane region" description="Helical" evidence="8">
    <location>
        <begin position="28"/>
        <end position="55"/>
    </location>
</feature>
<dbReference type="InterPro" id="IPR028362">
    <property type="entry name" value="AlgI"/>
</dbReference>
<comment type="similarity">
    <text evidence="2 7">Belongs to the membrane-bound acyltransferase family.</text>
</comment>
<dbReference type="EMBL" id="VOOS01000003">
    <property type="protein sequence ID" value="TXB65397.1"/>
    <property type="molecule type" value="Genomic_DNA"/>
</dbReference>
<dbReference type="PANTHER" id="PTHR13285:SF18">
    <property type="entry name" value="PROTEIN-CYSTEINE N-PALMITOYLTRANSFERASE RASP"/>
    <property type="match status" value="1"/>
</dbReference>
<feature type="transmembrane region" description="Helical" evidence="8">
    <location>
        <begin position="330"/>
        <end position="347"/>
    </location>
</feature>
<dbReference type="PIRSF" id="PIRSF016636">
    <property type="entry name" value="AlgI_DltB"/>
    <property type="match status" value="1"/>
</dbReference>
<keyword evidence="3 7" id="KW-1003">Cell membrane</keyword>